<organism evidence="1 2">
    <name type="scientific">Caenorhabditis nigoni</name>
    <dbReference type="NCBI Taxonomy" id="1611254"/>
    <lineage>
        <taxon>Eukaryota</taxon>
        <taxon>Metazoa</taxon>
        <taxon>Ecdysozoa</taxon>
        <taxon>Nematoda</taxon>
        <taxon>Chromadorea</taxon>
        <taxon>Rhabditida</taxon>
        <taxon>Rhabditina</taxon>
        <taxon>Rhabditomorpha</taxon>
        <taxon>Rhabditoidea</taxon>
        <taxon>Rhabditidae</taxon>
        <taxon>Peloderinae</taxon>
        <taxon>Caenorhabditis</taxon>
    </lineage>
</organism>
<protein>
    <submittedName>
        <fullName evidence="1">Uncharacterized protein</fullName>
    </submittedName>
</protein>
<dbReference type="AlphaFoldDB" id="A0A2G5SLC4"/>
<evidence type="ECO:0000313" key="2">
    <source>
        <dbReference type="Proteomes" id="UP000230233"/>
    </source>
</evidence>
<name>A0A2G5SLC4_9PELO</name>
<dbReference type="EMBL" id="PDUG01000006">
    <property type="protein sequence ID" value="PIC15827.1"/>
    <property type="molecule type" value="Genomic_DNA"/>
</dbReference>
<gene>
    <name evidence="1" type="primary">Cnig_chr_X.g22653</name>
    <name evidence="1" type="ORF">B9Z55_022653</name>
</gene>
<dbReference type="Gene3D" id="1.10.100.10">
    <property type="entry name" value="Insulin-like"/>
    <property type="match status" value="1"/>
</dbReference>
<dbReference type="Proteomes" id="UP000230233">
    <property type="component" value="Chromosome X"/>
</dbReference>
<evidence type="ECO:0000313" key="1">
    <source>
        <dbReference type="EMBL" id="PIC15827.1"/>
    </source>
</evidence>
<comment type="caution">
    <text evidence="1">The sequence shown here is derived from an EMBL/GenBank/DDBJ whole genome shotgun (WGS) entry which is preliminary data.</text>
</comment>
<keyword evidence="2" id="KW-1185">Reference proteome</keyword>
<accession>A0A2G5SLC4</accession>
<proteinExistence type="predicted"/>
<reference evidence="2" key="1">
    <citation type="submission" date="2017-10" db="EMBL/GenBank/DDBJ databases">
        <title>Rapid genome shrinkage in a self-fertile nematode reveals novel sperm competition proteins.</title>
        <authorList>
            <person name="Yin D."/>
            <person name="Schwarz E.M."/>
            <person name="Thomas C.G."/>
            <person name="Felde R.L."/>
            <person name="Korf I.F."/>
            <person name="Cutter A.D."/>
            <person name="Schartner C.M."/>
            <person name="Ralston E.J."/>
            <person name="Meyer B.J."/>
            <person name="Haag E.S."/>
        </authorList>
    </citation>
    <scope>NUCLEOTIDE SEQUENCE [LARGE SCALE GENOMIC DNA]</scope>
    <source>
        <strain evidence="2">JU1422</strain>
    </source>
</reference>
<sequence length="88" mass="9756">MAKNVNRSSTDSSSMLPARSYFLAFLLLGAFFVFSDARTTTRMCLKKLNNYITGICGDLCANDVPDFVQAVCSGIRLPRSEIKHRCCP</sequence>